<dbReference type="EMBL" id="KP792969">
    <property type="protein sequence ID" value="AKT09045.1"/>
    <property type="molecule type" value="mRNA"/>
</dbReference>
<evidence type="ECO:0000256" key="1">
    <source>
        <dbReference type="ARBA" id="ARBA00004613"/>
    </source>
</evidence>
<keyword evidence="3" id="KW-0732">Signal</keyword>
<keyword evidence="2" id="KW-0964">Secreted</keyword>
<reference evidence="4" key="2">
    <citation type="submission" date="2015-02" db="EMBL/GenBank/DDBJ databases">
        <authorList>
            <person name="Chooi Y.-H."/>
        </authorList>
    </citation>
    <scope>NUCLEOTIDE SEQUENCE</scope>
</reference>
<keyword evidence="4" id="KW-0800">Toxin</keyword>
<feature type="chain" id="PRO_5005458276" evidence="3">
    <location>
        <begin position="17"/>
        <end position="117"/>
    </location>
</feature>
<reference evidence="4" key="1">
    <citation type="journal article" date="2014" name="Sci. Data">
        <title>Comprehensive analysis of the venom gland transcriptome of the spider Dolomedes fimbriatus.</title>
        <authorList>
            <person name="Kozlov S.A."/>
            <person name="Lazarev V.N."/>
            <person name="Kostryukova E.S."/>
            <person name="Selezneva O.V."/>
            <person name="Ospanova E.A."/>
            <person name="Alexeev D.G."/>
            <person name="Govorun V.M."/>
            <person name="Grishin E.V."/>
        </authorList>
    </citation>
    <scope>NUCLEOTIDE SEQUENCE</scope>
</reference>
<dbReference type="GO" id="GO:0090729">
    <property type="term" value="F:toxin activity"/>
    <property type="evidence" value="ECO:0007669"/>
    <property type="project" value="InterPro"/>
</dbReference>
<organism evidence="4">
    <name type="scientific">Dolomedes fimbriatus</name>
    <dbReference type="NCBI Taxonomy" id="1432569"/>
    <lineage>
        <taxon>Eukaryota</taxon>
        <taxon>Metazoa</taxon>
        <taxon>Ecdysozoa</taxon>
        <taxon>Arthropoda</taxon>
        <taxon>Chelicerata</taxon>
        <taxon>Arachnida</taxon>
        <taxon>Araneae</taxon>
        <taxon>Araneomorphae</taxon>
        <taxon>Entelegynae</taxon>
        <taxon>Lycosoidea</taxon>
        <taxon>Pisauridae</taxon>
        <taxon>Dolomedes</taxon>
    </lineage>
</organism>
<sequence length="117" mass="12924">MKVLIVFISVLYLVHSYSLEEEKEALESLEEIALQDAEPLLAADEVKEESRKCVHLGAECSNSCDCCGDTTYCNCPLFGLFRCSCVPSTSDVCHTKMAECAVKPKSCKVSADHRRGR</sequence>
<keyword evidence="4" id="KW-0528">Neurotoxin</keyword>
<evidence type="ECO:0000313" key="4">
    <source>
        <dbReference type="EMBL" id="AKT09045.1"/>
    </source>
</evidence>
<accession>A0A0K1D8I4</accession>
<evidence type="ECO:0000256" key="3">
    <source>
        <dbReference type="SAM" id="SignalP"/>
    </source>
</evidence>
<proteinExistence type="evidence at transcript level"/>
<dbReference type="GO" id="GO:0005576">
    <property type="term" value="C:extracellular region"/>
    <property type="evidence" value="ECO:0007669"/>
    <property type="project" value="UniProtKB-SubCell"/>
</dbReference>
<comment type="subcellular location">
    <subcellularLocation>
        <location evidence="1">Secreted</location>
    </subcellularLocation>
</comment>
<feature type="signal peptide" evidence="3">
    <location>
        <begin position="1"/>
        <end position="16"/>
    </location>
</feature>
<dbReference type="InterPro" id="IPR013605">
    <property type="entry name" value="Toxin_34"/>
</dbReference>
<evidence type="ECO:0000256" key="2">
    <source>
        <dbReference type="ARBA" id="ARBA00022525"/>
    </source>
</evidence>
<protein>
    <submittedName>
        <fullName evidence="4">Putative neurotoxin LTDF S-08</fullName>
    </submittedName>
</protein>
<name>A0A0K1D8I4_9ARAC</name>
<dbReference type="AlphaFoldDB" id="A0A0K1D8I4"/>
<dbReference type="Pfam" id="PF08396">
    <property type="entry name" value="Toxin_34"/>
    <property type="match status" value="1"/>
</dbReference>